<dbReference type="InterPro" id="IPR013022">
    <property type="entry name" value="Xyl_isomerase-like_TIM-brl"/>
</dbReference>
<feature type="domain" description="Xylose isomerase-like TIM barrel" evidence="2">
    <location>
        <begin position="61"/>
        <end position="276"/>
    </location>
</feature>
<proteinExistence type="predicted"/>
<sequence>MKLPSIMKKTLAACILAGVTATSFAHEMGIQVYSLRNQFEQNGVADTFSTIQGWDLQLLEAAGNLYGLSIYDFKNELVKHDLQVVSVDTNYEEVRDNPMAVAYKAAFYGAKFATFYWIPHEGEFNFEHAKAAVEMMNASGKILKQNGVTLQYHPHGYEFFKHEDGTLLDYMVQNVTEAEFQMDVFWIKNGGGDPVEYLQKYPGRFKTLHLKDRLHGTENSSSGHQDVETNVVLGEGDVGIEAVVAEAKKQGIRYFFIEDESSRVELQVPKSIEYLKGLGVH</sequence>
<feature type="chain" id="PRO_5047028599" evidence="1">
    <location>
        <begin position="26"/>
        <end position="281"/>
    </location>
</feature>
<reference evidence="4" key="1">
    <citation type="journal article" date="2019" name="Int. J. Syst. Evol. Microbiol.">
        <title>The Global Catalogue of Microorganisms (GCM) 10K type strain sequencing project: providing services to taxonomists for standard genome sequencing and annotation.</title>
        <authorList>
            <consortium name="The Broad Institute Genomics Platform"/>
            <consortium name="The Broad Institute Genome Sequencing Center for Infectious Disease"/>
            <person name="Wu L."/>
            <person name="Ma J."/>
        </authorList>
    </citation>
    <scope>NUCLEOTIDE SEQUENCE [LARGE SCALE GENOMIC DNA]</scope>
    <source>
        <strain evidence="4">KACC 12507</strain>
    </source>
</reference>
<dbReference type="InterPro" id="IPR036237">
    <property type="entry name" value="Xyl_isomerase-like_sf"/>
</dbReference>
<keyword evidence="3" id="KW-0413">Isomerase</keyword>
<evidence type="ECO:0000259" key="2">
    <source>
        <dbReference type="Pfam" id="PF01261"/>
    </source>
</evidence>
<gene>
    <name evidence="3" type="ORF">ACFO4O_15460</name>
</gene>
<name>A0ABV9LZC2_9ALTE</name>
<dbReference type="PANTHER" id="PTHR12110">
    <property type="entry name" value="HYDROXYPYRUVATE ISOMERASE"/>
    <property type="match status" value="1"/>
</dbReference>
<dbReference type="GO" id="GO:0016853">
    <property type="term" value="F:isomerase activity"/>
    <property type="evidence" value="ECO:0007669"/>
    <property type="project" value="UniProtKB-KW"/>
</dbReference>
<protein>
    <submittedName>
        <fullName evidence="3">Sugar phosphate isomerase/epimerase family protein</fullName>
    </submittedName>
</protein>
<dbReference type="InterPro" id="IPR050312">
    <property type="entry name" value="IolE/XylAMocC-like"/>
</dbReference>
<keyword evidence="4" id="KW-1185">Reference proteome</keyword>
<evidence type="ECO:0000313" key="4">
    <source>
        <dbReference type="Proteomes" id="UP001595897"/>
    </source>
</evidence>
<dbReference type="Pfam" id="PF01261">
    <property type="entry name" value="AP_endonuc_2"/>
    <property type="match status" value="1"/>
</dbReference>
<accession>A0ABV9LZC2</accession>
<dbReference type="PANTHER" id="PTHR12110:SF41">
    <property type="entry name" value="INOSOSE DEHYDRATASE"/>
    <property type="match status" value="1"/>
</dbReference>
<comment type="caution">
    <text evidence="3">The sequence shown here is derived from an EMBL/GenBank/DDBJ whole genome shotgun (WGS) entry which is preliminary data.</text>
</comment>
<keyword evidence="1" id="KW-0732">Signal</keyword>
<dbReference type="Proteomes" id="UP001595897">
    <property type="component" value="Unassembled WGS sequence"/>
</dbReference>
<dbReference type="Gene3D" id="3.20.20.150">
    <property type="entry name" value="Divalent-metal-dependent TIM barrel enzymes"/>
    <property type="match status" value="1"/>
</dbReference>
<dbReference type="SUPFAM" id="SSF51658">
    <property type="entry name" value="Xylose isomerase-like"/>
    <property type="match status" value="1"/>
</dbReference>
<evidence type="ECO:0000256" key="1">
    <source>
        <dbReference type="SAM" id="SignalP"/>
    </source>
</evidence>
<organism evidence="3 4">
    <name type="scientific">Glaciecola siphonariae</name>
    <dbReference type="NCBI Taxonomy" id="521012"/>
    <lineage>
        <taxon>Bacteria</taxon>
        <taxon>Pseudomonadati</taxon>
        <taxon>Pseudomonadota</taxon>
        <taxon>Gammaproteobacteria</taxon>
        <taxon>Alteromonadales</taxon>
        <taxon>Alteromonadaceae</taxon>
        <taxon>Glaciecola</taxon>
    </lineage>
</organism>
<dbReference type="RefSeq" id="WP_382410144.1">
    <property type="nucleotide sequence ID" value="NZ_JBHSGU010000017.1"/>
</dbReference>
<dbReference type="EMBL" id="JBHSGU010000017">
    <property type="protein sequence ID" value="MFC4701554.1"/>
    <property type="molecule type" value="Genomic_DNA"/>
</dbReference>
<evidence type="ECO:0000313" key="3">
    <source>
        <dbReference type="EMBL" id="MFC4701554.1"/>
    </source>
</evidence>
<feature type="signal peptide" evidence="1">
    <location>
        <begin position="1"/>
        <end position="25"/>
    </location>
</feature>